<keyword evidence="2" id="KW-0812">Transmembrane</keyword>
<accession>A3IUG5</accession>
<reference evidence="3 4" key="1">
    <citation type="submission" date="2007-03" db="EMBL/GenBank/DDBJ databases">
        <authorList>
            <person name="Stal L."/>
            <person name="Ferriera S."/>
            <person name="Johnson J."/>
            <person name="Kravitz S."/>
            <person name="Beeson K."/>
            <person name="Sutton G."/>
            <person name="Rogers Y.-H."/>
            <person name="Friedman R."/>
            <person name="Frazier M."/>
            <person name="Venter J.C."/>
        </authorList>
    </citation>
    <scope>NUCLEOTIDE SEQUENCE [LARGE SCALE GENOMIC DNA]</scope>
    <source>
        <strain evidence="3 4">CCY0110</strain>
    </source>
</reference>
<dbReference type="RefSeq" id="WP_008277021.1">
    <property type="nucleotide sequence ID" value="NZ_AAXW01000035.1"/>
</dbReference>
<keyword evidence="2" id="KW-1133">Transmembrane helix</keyword>
<dbReference type="EMBL" id="AAXW01000035">
    <property type="protein sequence ID" value="EAZ89852.1"/>
    <property type="molecule type" value="Genomic_DNA"/>
</dbReference>
<gene>
    <name evidence="3" type="ORF">CY0110_06189</name>
</gene>
<evidence type="ECO:0000313" key="3">
    <source>
        <dbReference type="EMBL" id="EAZ89852.1"/>
    </source>
</evidence>
<comment type="caution">
    <text evidence="3">The sequence shown here is derived from an EMBL/GenBank/DDBJ whole genome shotgun (WGS) entry which is preliminary data.</text>
</comment>
<organism evidence="3 4">
    <name type="scientific">Crocosphaera chwakensis CCY0110</name>
    <dbReference type="NCBI Taxonomy" id="391612"/>
    <lineage>
        <taxon>Bacteria</taxon>
        <taxon>Bacillati</taxon>
        <taxon>Cyanobacteriota</taxon>
        <taxon>Cyanophyceae</taxon>
        <taxon>Oscillatoriophycideae</taxon>
        <taxon>Chroococcales</taxon>
        <taxon>Aphanothecaceae</taxon>
        <taxon>Crocosphaera</taxon>
        <taxon>Crocosphaera chwakensis</taxon>
    </lineage>
</organism>
<keyword evidence="1" id="KW-0175">Coiled coil</keyword>
<protein>
    <submittedName>
        <fullName evidence="3">Uncharacterized protein</fullName>
    </submittedName>
</protein>
<feature type="transmembrane region" description="Helical" evidence="2">
    <location>
        <begin position="120"/>
        <end position="138"/>
    </location>
</feature>
<keyword evidence="4" id="KW-1185">Reference proteome</keyword>
<evidence type="ECO:0000313" key="4">
    <source>
        <dbReference type="Proteomes" id="UP000003781"/>
    </source>
</evidence>
<feature type="transmembrane region" description="Helical" evidence="2">
    <location>
        <begin position="70"/>
        <end position="89"/>
    </location>
</feature>
<feature type="transmembrane region" description="Helical" evidence="2">
    <location>
        <begin position="233"/>
        <end position="252"/>
    </location>
</feature>
<keyword evidence="2" id="KW-0472">Membrane</keyword>
<feature type="transmembrane region" description="Helical" evidence="2">
    <location>
        <begin position="158"/>
        <end position="187"/>
    </location>
</feature>
<proteinExistence type="predicted"/>
<sequence>MSKVYGLIIAFSLCIIIYSIYSSDNLALFISLTSFLISGAGFLKQYEFMIILIFLSATIGSFNYEKTVFFWLFFSVLISSAFPIIYKFFNIQSLLNKINLNGQPEDPRTYFWRKYRWKSLVVDSELIFIGIILVFDTIGDEVNFVVDKWSSLESSQDFQSIGNILAIILSLGILQIIWLVIFAMFYFGNAKQAVSELNDGFVELKKAEMDNDSNEIKRLEDQFDNVYERQISFTFLPFVIIFLILLVAQAIISYSP</sequence>
<dbReference type="AlphaFoldDB" id="A3IUG5"/>
<evidence type="ECO:0000256" key="2">
    <source>
        <dbReference type="SAM" id="Phobius"/>
    </source>
</evidence>
<name>A3IUG5_9CHRO</name>
<feature type="coiled-coil region" evidence="1">
    <location>
        <begin position="202"/>
        <end position="229"/>
    </location>
</feature>
<dbReference type="Proteomes" id="UP000003781">
    <property type="component" value="Unassembled WGS sequence"/>
</dbReference>
<feature type="transmembrane region" description="Helical" evidence="2">
    <location>
        <begin position="5"/>
        <end position="21"/>
    </location>
</feature>
<evidence type="ECO:0000256" key="1">
    <source>
        <dbReference type="SAM" id="Coils"/>
    </source>
</evidence>